<evidence type="ECO:0000313" key="4">
    <source>
        <dbReference type="Proteomes" id="UP000298416"/>
    </source>
</evidence>
<comment type="caution">
    <text evidence="3">The sequence shown here is derived from an EMBL/GenBank/DDBJ whole genome shotgun (WGS) entry which is preliminary data.</text>
</comment>
<name>A0A8X8WME3_SALSN</name>
<dbReference type="Gene3D" id="3.40.30.10">
    <property type="entry name" value="Glutaredoxin"/>
    <property type="match status" value="1"/>
</dbReference>
<feature type="domain" description="Thioredoxin" evidence="2">
    <location>
        <begin position="45"/>
        <end position="241"/>
    </location>
</feature>
<accession>A0A8X8WME3</accession>
<gene>
    <name evidence="3" type="ORF">SASPL_139630</name>
</gene>
<dbReference type="InterPro" id="IPR013766">
    <property type="entry name" value="Thioredoxin_domain"/>
</dbReference>
<dbReference type="EMBL" id="PNBA02000015">
    <property type="protein sequence ID" value="KAG6398175.1"/>
    <property type="molecule type" value="Genomic_DNA"/>
</dbReference>
<keyword evidence="1" id="KW-0472">Membrane</keyword>
<dbReference type="PROSITE" id="PS51352">
    <property type="entry name" value="THIOREDOXIN_2"/>
    <property type="match status" value="1"/>
</dbReference>
<reference evidence="3" key="2">
    <citation type="submission" date="2020-08" db="EMBL/GenBank/DDBJ databases">
        <title>Plant Genome Project.</title>
        <authorList>
            <person name="Zhang R.-G."/>
        </authorList>
    </citation>
    <scope>NUCLEOTIDE SEQUENCE</scope>
    <source>
        <strain evidence="3">Huo1</strain>
        <tissue evidence="3">Leaf</tissue>
    </source>
</reference>
<dbReference type="PANTHER" id="PTHR10438:SF405">
    <property type="entry name" value="THIOREDOXIN DOMAIN-CONTAINING PROTEIN"/>
    <property type="match status" value="1"/>
</dbReference>
<keyword evidence="1" id="KW-0812">Transmembrane</keyword>
<feature type="transmembrane region" description="Helical" evidence="1">
    <location>
        <begin position="187"/>
        <end position="207"/>
    </location>
</feature>
<protein>
    <recommendedName>
        <fullName evidence="2">Thioredoxin domain-containing protein</fullName>
    </recommendedName>
</protein>
<dbReference type="Pfam" id="PF00085">
    <property type="entry name" value="Thioredoxin"/>
    <property type="match status" value="1"/>
</dbReference>
<dbReference type="InterPro" id="IPR050620">
    <property type="entry name" value="Thioredoxin_H-type-like"/>
</dbReference>
<reference evidence="3" key="1">
    <citation type="submission" date="2018-01" db="EMBL/GenBank/DDBJ databases">
        <authorList>
            <person name="Mao J.F."/>
        </authorList>
    </citation>
    <scope>NUCLEOTIDE SEQUENCE</scope>
    <source>
        <strain evidence="3">Huo1</strain>
        <tissue evidence="3">Leaf</tissue>
    </source>
</reference>
<evidence type="ECO:0000259" key="2">
    <source>
        <dbReference type="PROSITE" id="PS51352"/>
    </source>
</evidence>
<dbReference type="InterPro" id="IPR036249">
    <property type="entry name" value="Thioredoxin-like_sf"/>
</dbReference>
<evidence type="ECO:0000256" key="1">
    <source>
        <dbReference type="SAM" id="Phobius"/>
    </source>
</evidence>
<dbReference type="Proteomes" id="UP000298416">
    <property type="component" value="Unassembled WGS sequence"/>
</dbReference>
<proteinExistence type="predicted"/>
<sequence length="241" mass="26583">MRGASVILRRLVSRRAPCLASRSSSIGDDLIVSSSAAAASYSTLILAEDARPLFATMAASGAVSAYHLSFTNQSRNFSSAGSSGCFSDYVVAIDKLEDWFSYDCWIYSLKVVSIESEEQFNDSIRKAEEESQPAIFYFTAAWCGPCRLLSPMIGQLTQKYPHVTTYKIDIDKKGIENAVSKSNIHSVVNLPSLLMIAFIFLHVRVILLQPTLHFFQNGKKAGEVIGADVELLKDTMESLYK</sequence>
<keyword evidence="1" id="KW-1133">Transmembrane helix</keyword>
<dbReference type="AlphaFoldDB" id="A0A8X8WME3"/>
<dbReference type="CDD" id="cd02947">
    <property type="entry name" value="TRX_family"/>
    <property type="match status" value="1"/>
</dbReference>
<organism evidence="3">
    <name type="scientific">Salvia splendens</name>
    <name type="common">Scarlet sage</name>
    <dbReference type="NCBI Taxonomy" id="180675"/>
    <lineage>
        <taxon>Eukaryota</taxon>
        <taxon>Viridiplantae</taxon>
        <taxon>Streptophyta</taxon>
        <taxon>Embryophyta</taxon>
        <taxon>Tracheophyta</taxon>
        <taxon>Spermatophyta</taxon>
        <taxon>Magnoliopsida</taxon>
        <taxon>eudicotyledons</taxon>
        <taxon>Gunneridae</taxon>
        <taxon>Pentapetalae</taxon>
        <taxon>asterids</taxon>
        <taxon>lamiids</taxon>
        <taxon>Lamiales</taxon>
        <taxon>Lamiaceae</taxon>
        <taxon>Nepetoideae</taxon>
        <taxon>Mentheae</taxon>
        <taxon>Salviinae</taxon>
        <taxon>Salvia</taxon>
        <taxon>Salvia subgen. Calosphace</taxon>
        <taxon>core Calosphace</taxon>
    </lineage>
</organism>
<evidence type="ECO:0000313" key="3">
    <source>
        <dbReference type="EMBL" id="KAG6398175.1"/>
    </source>
</evidence>
<keyword evidence="4" id="KW-1185">Reference proteome</keyword>
<dbReference type="PANTHER" id="PTHR10438">
    <property type="entry name" value="THIOREDOXIN"/>
    <property type="match status" value="1"/>
</dbReference>
<dbReference type="SUPFAM" id="SSF52833">
    <property type="entry name" value="Thioredoxin-like"/>
    <property type="match status" value="1"/>
</dbReference>